<keyword evidence="1" id="KW-1133">Transmembrane helix</keyword>
<organism evidence="3 4">
    <name type="scientific">Rhodopirellula sallentina SM41</name>
    <dbReference type="NCBI Taxonomy" id="1263870"/>
    <lineage>
        <taxon>Bacteria</taxon>
        <taxon>Pseudomonadati</taxon>
        <taxon>Planctomycetota</taxon>
        <taxon>Planctomycetia</taxon>
        <taxon>Pirellulales</taxon>
        <taxon>Pirellulaceae</taxon>
        <taxon>Rhodopirellula</taxon>
    </lineage>
</organism>
<dbReference type="AlphaFoldDB" id="M5TSR2"/>
<dbReference type="InterPro" id="IPR012495">
    <property type="entry name" value="TadE-like_dom"/>
</dbReference>
<keyword evidence="1" id="KW-0472">Membrane</keyword>
<proteinExistence type="predicted"/>
<name>M5TSR2_9BACT</name>
<keyword evidence="1" id="KW-0812">Transmembrane</keyword>
<keyword evidence="4" id="KW-1185">Reference proteome</keyword>
<dbReference type="Pfam" id="PF07811">
    <property type="entry name" value="TadE"/>
    <property type="match status" value="1"/>
</dbReference>
<evidence type="ECO:0000259" key="2">
    <source>
        <dbReference type="Pfam" id="PF07811"/>
    </source>
</evidence>
<sequence length="162" mass="18011">MKKHSTRRSTLARRSSRYRTATLRSRSAKRRGPNRTAATLVEFALVCNVLIVTIFTCMEFARMNMARNLAQDAAYFAARTAIVPGATAAEAEAEGERIMSAIFSSGYTVDCSPIDEDTEEVSVRVAVQLDDVAFFLPLFLSGIELESTANMQTERYSGFYEQ</sequence>
<gene>
    <name evidence="3" type="ORF">RSSM_06448</name>
</gene>
<evidence type="ECO:0000256" key="1">
    <source>
        <dbReference type="SAM" id="Phobius"/>
    </source>
</evidence>
<feature type="domain" description="TadE-like" evidence="2">
    <location>
        <begin position="38"/>
        <end position="79"/>
    </location>
</feature>
<accession>M5TSR2</accession>
<feature type="transmembrane region" description="Helical" evidence="1">
    <location>
        <begin position="36"/>
        <end position="55"/>
    </location>
</feature>
<comment type="caution">
    <text evidence="3">The sequence shown here is derived from an EMBL/GenBank/DDBJ whole genome shotgun (WGS) entry which is preliminary data.</text>
</comment>
<evidence type="ECO:0000313" key="4">
    <source>
        <dbReference type="Proteomes" id="UP000011885"/>
    </source>
</evidence>
<dbReference type="RefSeq" id="WP_008688430.1">
    <property type="nucleotide sequence ID" value="NZ_ANOH01000448.1"/>
</dbReference>
<reference evidence="3 4" key="1">
    <citation type="journal article" date="2013" name="Mar. Genomics">
        <title>Expression of sulfatases in Rhodopirellula baltica and the diversity of sulfatases in the genus Rhodopirellula.</title>
        <authorList>
            <person name="Wegner C.E."/>
            <person name="Richter-Heitmann T."/>
            <person name="Klindworth A."/>
            <person name="Klockow C."/>
            <person name="Richter M."/>
            <person name="Achstetter T."/>
            <person name="Glockner F.O."/>
            <person name="Harder J."/>
        </authorList>
    </citation>
    <scope>NUCLEOTIDE SEQUENCE [LARGE SCALE GENOMIC DNA]</scope>
    <source>
        <strain evidence="3 4">SM41</strain>
    </source>
</reference>
<evidence type="ECO:0000313" key="3">
    <source>
        <dbReference type="EMBL" id="EMI52104.1"/>
    </source>
</evidence>
<protein>
    <submittedName>
        <fullName evidence="3">Transporter</fullName>
    </submittedName>
</protein>
<dbReference type="Proteomes" id="UP000011885">
    <property type="component" value="Unassembled WGS sequence"/>
</dbReference>
<dbReference type="PATRIC" id="fig|1263870.3.peg.6831"/>
<dbReference type="EMBL" id="ANOH01000448">
    <property type="protein sequence ID" value="EMI52104.1"/>
    <property type="molecule type" value="Genomic_DNA"/>
</dbReference>